<evidence type="ECO:0000313" key="2">
    <source>
        <dbReference type="EMBL" id="UCR75546.1"/>
    </source>
</evidence>
<evidence type="ECO:0000313" key="3">
    <source>
        <dbReference type="Proteomes" id="UP000827952"/>
    </source>
</evidence>
<name>A0AAE8Y1F9_9CAUD</name>
<dbReference type="Proteomes" id="UP000827952">
    <property type="component" value="Segment"/>
</dbReference>
<reference evidence="2" key="1">
    <citation type="submission" date="2021-09" db="EMBL/GenBank/DDBJ databases">
        <title>Complete genome analysis of a novel Alcaligenes phage vB_Af_QDWS595.</title>
        <authorList>
            <person name="Jing Y."/>
            <person name="Wang J."/>
        </authorList>
    </citation>
    <scope>NUCLEOTIDE SEQUENCE</scope>
</reference>
<evidence type="ECO:0000256" key="1">
    <source>
        <dbReference type="SAM" id="MobiDB-lite"/>
    </source>
</evidence>
<keyword evidence="3" id="KW-1185">Reference proteome</keyword>
<feature type="region of interest" description="Disordered" evidence="1">
    <location>
        <begin position="36"/>
        <end position="57"/>
    </location>
</feature>
<protein>
    <submittedName>
        <fullName evidence="2">Uncharacterized protein</fullName>
    </submittedName>
</protein>
<organism evidence="2 3">
    <name type="scientific">Alcaligenes phage vB_Af_QDWS595</name>
    <dbReference type="NCBI Taxonomy" id="2877946"/>
    <lineage>
        <taxon>Viruses</taxon>
        <taxon>Duplodnaviria</taxon>
        <taxon>Heunggongvirae</taxon>
        <taxon>Uroviricota</taxon>
        <taxon>Caudoviricetes</taxon>
        <taxon>Schitoviridae</taxon>
        <taxon>Petruschkyvirus</taxon>
        <taxon>Petruschkyvirus QDWS595</taxon>
    </lineage>
</organism>
<gene>
    <name evidence="2" type="ORF">vBAfaPQDWS595_62</name>
</gene>
<proteinExistence type="predicted"/>
<dbReference type="EMBL" id="OK149171">
    <property type="protein sequence ID" value="UCR75546.1"/>
    <property type="molecule type" value="Genomic_DNA"/>
</dbReference>
<sequence>MKKESFLYRLTTDNSIFPTVFAIRHKNTGYYLPDTRRGTGRSYVEPTNPNDPSYRPRLFTSRVSAERTLTSWLQGHHVIAWEDGGPYVGHIEYQKHRSREDMEIIEFKLKEIIP</sequence>
<accession>A0AAE8Y1F9</accession>